<evidence type="ECO:0000256" key="2">
    <source>
        <dbReference type="PROSITE-ProRule" id="PRU00626"/>
    </source>
</evidence>
<proteinExistence type="predicted"/>
<dbReference type="PANTHER" id="PTHR40065">
    <property type="entry name" value="RNA-BINDING PROTEIN YHBY"/>
    <property type="match status" value="1"/>
</dbReference>
<name>A0ABV7VW46_9GAMM</name>
<keyword evidence="5" id="KW-1185">Reference proteome</keyword>
<dbReference type="InterPro" id="IPR051925">
    <property type="entry name" value="RNA-binding_domain"/>
</dbReference>
<dbReference type="NCBIfam" id="TIGR00253">
    <property type="entry name" value="RNA_bind_YhbY"/>
    <property type="match status" value="1"/>
</dbReference>
<organism evidence="4 5">
    <name type="scientific">Bacterioplanoides pacificum</name>
    <dbReference type="NCBI Taxonomy" id="1171596"/>
    <lineage>
        <taxon>Bacteria</taxon>
        <taxon>Pseudomonadati</taxon>
        <taxon>Pseudomonadota</taxon>
        <taxon>Gammaproteobacteria</taxon>
        <taxon>Oceanospirillales</taxon>
        <taxon>Oceanospirillaceae</taxon>
        <taxon>Bacterioplanoides</taxon>
    </lineage>
</organism>
<dbReference type="EMBL" id="JBHRYB010000015">
    <property type="protein sequence ID" value="MFC3681439.1"/>
    <property type="molecule type" value="Genomic_DNA"/>
</dbReference>
<dbReference type="InterPro" id="IPR001890">
    <property type="entry name" value="RNA-binding_CRM"/>
</dbReference>
<protein>
    <submittedName>
        <fullName evidence="4">Ribosome assembly RNA-binding protein YhbY</fullName>
    </submittedName>
</protein>
<evidence type="ECO:0000313" key="4">
    <source>
        <dbReference type="EMBL" id="MFC3681439.1"/>
    </source>
</evidence>
<dbReference type="PROSITE" id="PS51295">
    <property type="entry name" value="CRM"/>
    <property type="match status" value="1"/>
</dbReference>
<evidence type="ECO:0000256" key="1">
    <source>
        <dbReference type="ARBA" id="ARBA00022884"/>
    </source>
</evidence>
<comment type="caution">
    <text evidence="4">The sequence shown here is derived from an EMBL/GenBank/DDBJ whole genome shotgun (WGS) entry which is preliminary data.</text>
</comment>
<reference evidence="5" key="1">
    <citation type="journal article" date="2019" name="Int. J. Syst. Evol. Microbiol.">
        <title>The Global Catalogue of Microorganisms (GCM) 10K type strain sequencing project: providing services to taxonomists for standard genome sequencing and annotation.</title>
        <authorList>
            <consortium name="The Broad Institute Genomics Platform"/>
            <consortium name="The Broad Institute Genome Sequencing Center for Infectious Disease"/>
            <person name="Wu L."/>
            <person name="Ma J."/>
        </authorList>
    </citation>
    <scope>NUCLEOTIDE SEQUENCE [LARGE SCALE GENOMIC DNA]</scope>
    <source>
        <strain evidence="5">KCTC 42424</strain>
    </source>
</reference>
<sequence>MALTNEQKKAYRSIGHNLNPIVTIAGNGLTEGVMEELNRALDDHELIKIKIAVADREVKQAVITELVQLTGAELVQQIGKVALLLRQNPKANPKLSNLQRPQ</sequence>
<evidence type="ECO:0000313" key="5">
    <source>
        <dbReference type="Proteomes" id="UP001595722"/>
    </source>
</evidence>
<keyword evidence="1 2" id="KW-0694">RNA-binding</keyword>
<feature type="domain" description="CRM" evidence="3">
    <location>
        <begin position="1"/>
        <end position="97"/>
    </location>
</feature>
<dbReference type="InterPro" id="IPR035920">
    <property type="entry name" value="YhbY-like_sf"/>
</dbReference>
<dbReference type="SMART" id="SM01103">
    <property type="entry name" value="CRS1_YhbY"/>
    <property type="match status" value="1"/>
</dbReference>
<evidence type="ECO:0000259" key="3">
    <source>
        <dbReference type="PROSITE" id="PS51295"/>
    </source>
</evidence>
<gene>
    <name evidence="4" type="primary">yhbY</name>
    <name evidence="4" type="ORF">ACFOMG_15145</name>
</gene>
<dbReference type="InterPro" id="IPR017924">
    <property type="entry name" value="RNA-binding_YhbY"/>
</dbReference>
<dbReference type="SUPFAM" id="SSF75471">
    <property type="entry name" value="YhbY-like"/>
    <property type="match status" value="1"/>
</dbReference>
<dbReference type="RefSeq" id="WP_376867849.1">
    <property type="nucleotide sequence ID" value="NZ_JBHRYB010000015.1"/>
</dbReference>
<dbReference type="Proteomes" id="UP001595722">
    <property type="component" value="Unassembled WGS sequence"/>
</dbReference>
<dbReference type="PANTHER" id="PTHR40065:SF3">
    <property type="entry name" value="RNA-BINDING PROTEIN YHBY"/>
    <property type="match status" value="1"/>
</dbReference>
<accession>A0ABV7VW46</accession>
<dbReference type="Pfam" id="PF01985">
    <property type="entry name" value="CRS1_YhbY"/>
    <property type="match status" value="1"/>
</dbReference>
<dbReference type="Gene3D" id="3.30.110.60">
    <property type="entry name" value="YhbY-like"/>
    <property type="match status" value="1"/>
</dbReference>